<protein>
    <submittedName>
        <fullName evidence="1">Uncharacterized protein</fullName>
    </submittedName>
</protein>
<dbReference type="EMBL" id="LAZR01022938">
    <property type="protein sequence ID" value="KKL80161.1"/>
    <property type="molecule type" value="Genomic_DNA"/>
</dbReference>
<gene>
    <name evidence="1" type="ORF">LCGC14_2007510</name>
</gene>
<organism evidence="1">
    <name type="scientific">marine sediment metagenome</name>
    <dbReference type="NCBI Taxonomy" id="412755"/>
    <lineage>
        <taxon>unclassified sequences</taxon>
        <taxon>metagenomes</taxon>
        <taxon>ecological metagenomes</taxon>
    </lineage>
</organism>
<sequence length="389" mass="41600">MRRLASPALVLLTVAALALAALSLGRALALFTNTASVPANTFTTAASFEGCTAGNTGFLNPTAEAADTLGGGDGFELDPTDAFADGGGYATNNDGPGDRHRFYDYGFSIPGACAIRGIEVRLDWWLDSASGTNSISVELSWDGGTSWTAAKTDDVESLSEHTVTLGASVDRWGRTWSLADFSDANFRVRLTSNGTSGPRDFFLDWVPIKVHYGNAIQTSGFLSPSAEAFDTGGDGDGFELNPTNAFADGGGYAEDSESGSNFATTCNTTVRDRHRYYDYGFTIPAGSAIQGIEVRLDAWADSTSWSPFICAELSWDGGTTWTAFRSSPTLATSEATFIVGGEADDWGRTWDASGFSDANFRVRITNVANIKSRDFFLDWLPIQVYYDPP</sequence>
<accession>A0A0F9FNU1</accession>
<name>A0A0F9FNU1_9ZZZZ</name>
<reference evidence="1" key="1">
    <citation type="journal article" date="2015" name="Nature">
        <title>Complex archaea that bridge the gap between prokaryotes and eukaryotes.</title>
        <authorList>
            <person name="Spang A."/>
            <person name="Saw J.H."/>
            <person name="Jorgensen S.L."/>
            <person name="Zaremba-Niedzwiedzka K."/>
            <person name="Martijn J."/>
            <person name="Lind A.E."/>
            <person name="van Eijk R."/>
            <person name="Schleper C."/>
            <person name="Guy L."/>
            <person name="Ettema T.J."/>
        </authorList>
    </citation>
    <scope>NUCLEOTIDE SEQUENCE</scope>
</reference>
<evidence type="ECO:0000313" key="1">
    <source>
        <dbReference type="EMBL" id="KKL80161.1"/>
    </source>
</evidence>
<dbReference type="AlphaFoldDB" id="A0A0F9FNU1"/>
<comment type="caution">
    <text evidence="1">The sequence shown here is derived from an EMBL/GenBank/DDBJ whole genome shotgun (WGS) entry which is preliminary data.</text>
</comment>
<proteinExistence type="predicted"/>